<comment type="caution">
    <text evidence="2">The sequence shown here is derived from an EMBL/GenBank/DDBJ whole genome shotgun (WGS) entry which is preliminary data.</text>
</comment>
<keyword evidence="1" id="KW-0732">Signal</keyword>
<reference evidence="3" key="1">
    <citation type="journal article" date="2019" name="Int. J. Syst. Evol. Microbiol.">
        <title>The Global Catalogue of Microorganisms (GCM) 10K type strain sequencing project: providing services to taxonomists for standard genome sequencing and annotation.</title>
        <authorList>
            <consortium name="The Broad Institute Genomics Platform"/>
            <consortium name="The Broad Institute Genome Sequencing Center for Infectious Disease"/>
            <person name="Wu L."/>
            <person name="Ma J."/>
        </authorList>
    </citation>
    <scope>NUCLEOTIDE SEQUENCE [LARGE SCALE GENOMIC DNA]</scope>
    <source>
        <strain evidence="3">JCM 12125</strain>
    </source>
</reference>
<dbReference type="EMBL" id="JBHSLF010000002">
    <property type="protein sequence ID" value="MFC5342600.1"/>
    <property type="molecule type" value="Genomic_DNA"/>
</dbReference>
<feature type="signal peptide" evidence="1">
    <location>
        <begin position="1"/>
        <end position="17"/>
    </location>
</feature>
<evidence type="ECO:0000256" key="1">
    <source>
        <dbReference type="SAM" id="SignalP"/>
    </source>
</evidence>
<sequence>MIASFALTLLLSAGVGAQDQTQPEPTSGYEADVRCMAVLNIAQGMLRSTDPRRDEVAAVVPAMTARIETYLSGGAHDESQVVMDLQAAVNAHRPTYDAELAGCVAHAAALADDAEAAPEA</sequence>
<evidence type="ECO:0000313" key="3">
    <source>
        <dbReference type="Proteomes" id="UP001596152"/>
    </source>
</evidence>
<keyword evidence="3" id="KW-1185">Reference proteome</keyword>
<organism evidence="2 3">
    <name type="scientific">Brevundimonas staleyi</name>
    <dbReference type="NCBI Taxonomy" id="74326"/>
    <lineage>
        <taxon>Bacteria</taxon>
        <taxon>Pseudomonadati</taxon>
        <taxon>Pseudomonadota</taxon>
        <taxon>Alphaproteobacteria</taxon>
        <taxon>Caulobacterales</taxon>
        <taxon>Caulobacteraceae</taxon>
        <taxon>Brevundimonas</taxon>
    </lineage>
</organism>
<gene>
    <name evidence="2" type="ORF">ACFPIE_01665</name>
</gene>
<protein>
    <submittedName>
        <fullName evidence="2">Uncharacterized protein</fullName>
    </submittedName>
</protein>
<feature type="chain" id="PRO_5046950158" evidence="1">
    <location>
        <begin position="18"/>
        <end position="120"/>
    </location>
</feature>
<dbReference type="RefSeq" id="WP_374038526.1">
    <property type="nucleotide sequence ID" value="NZ_CP169082.1"/>
</dbReference>
<evidence type="ECO:0000313" key="2">
    <source>
        <dbReference type="EMBL" id="MFC5342600.1"/>
    </source>
</evidence>
<proteinExistence type="predicted"/>
<dbReference type="Proteomes" id="UP001596152">
    <property type="component" value="Unassembled WGS sequence"/>
</dbReference>
<name>A0ABW0FLH1_9CAUL</name>
<accession>A0ABW0FLH1</accession>